<dbReference type="FunFam" id="2.170.150.20:FF:000001">
    <property type="entry name" value="Peptide methionine sulfoxide reductase MsrB"/>
    <property type="match status" value="1"/>
</dbReference>
<name>A0A9J7BT36_9BACT</name>
<dbReference type="EC" id="1.8.4.12" evidence="6"/>
<feature type="binding site" evidence="6">
    <location>
        <position position="104"/>
    </location>
    <ligand>
        <name>Zn(2+)</name>
        <dbReference type="ChEBI" id="CHEBI:29105"/>
    </ligand>
</feature>
<dbReference type="GO" id="GO:0030091">
    <property type="term" value="P:protein repair"/>
    <property type="evidence" value="ECO:0007669"/>
    <property type="project" value="InterPro"/>
</dbReference>
<evidence type="ECO:0000256" key="1">
    <source>
        <dbReference type="ARBA" id="ARBA00007174"/>
    </source>
</evidence>
<evidence type="ECO:0000256" key="4">
    <source>
        <dbReference type="ARBA" id="ARBA00023002"/>
    </source>
</evidence>
<feature type="region of interest" description="Disordered" evidence="7">
    <location>
        <begin position="1"/>
        <end position="20"/>
    </location>
</feature>
<reference evidence="9" key="1">
    <citation type="submission" date="2021-04" db="EMBL/GenBank/DDBJ databases">
        <title>Phylogenetic analysis of Acidobacteriaceae.</title>
        <authorList>
            <person name="Qiu L."/>
            <person name="Zhang Q."/>
        </authorList>
    </citation>
    <scope>NUCLEOTIDE SEQUENCE</scope>
    <source>
        <strain evidence="9">DSM 25168</strain>
    </source>
</reference>
<evidence type="ECO:0000256" key="2">
    <source>
        <dbReference type="ARBA" id="ARBA00022723"/>
    </source>
</evidence>
<dbReference type="PANTHER" id="PTHR10173">
    <property type="entry name" value="METHIONINE SULFOXIDE REDUCTASE"/>
    <property type="match status" value="1"/>
</dbReference>
<proteinExistence type="inferred from homology"/>
<dbReference type="RefSeq" id="WP_260794412.1">
    <property type="nucleotide sequence ID" value="NZ_CP093313.1"/>
</dbReference>
<dbReference type="HAMAP" id="MF_01400">
    <property type="entry name" value="MsrB"/>
    <property type="match status" value="1"/>
</dbReference>
<accession>A0A9J7BT36</accession>
<feature type="binding site" evidence="6">
    <location>
        <position position="58"/>
    </location>
    <ligand>
        <name>Zn(2+)</name>
        <dbReference type="ChEBI" id="CHEBI:29105"/>
    </ligand>
</feature>
<keyword evidence="10" id="KW-1185">Reference proteome</keyword>
<evidence type="ECO:0000256" key="5">
    <source>
        <dbReference type="ARBA" id="ARBA00048488"/>
    </source>
</evidence>
<dbReference type="GO" id="GO:0005737">
    <property type="term" value="C:cytoplasm"/>
    <property type="evidence" value="ECO:0007669"/>
    <property type="project" value="TreeGrafter"/>
</dbReference>
<dbReference type="InterPro" id="IPR011057">
    <property type="entry name" value="Mss4-like_sf"/>
</dbReference>
<organism evidence="9 10">
    <name type="scientific">Occallatibacter riparius</name>
    <dbReference type="NCBI Taxonomy" id="1002689"/>
    <lineage>
        <taxon>Bacteria</taxon>
        <taxon>Pseudomonadati</taxon>
        <taxon>Acidobacteriota</taxon>
        <taxon>Terriglobia</taxon>
        <taxon>Terriglobales</taxon>
        <taxon>Acidobacteriaceae</taxon>
        <taxon>Occallatibacter</taxon>
    </lineage>
</organism>
<keyword evidence="2 6" id="KW-0479">Metal-binding</keyword>
<dbReference type="EMBL" id="CP093313">
    <property type="protein sequence ID" value="UWZ84906.1"/>
    <property type="molecule type" value="Genomic_DNA"/>
</dbReference>
<dbReference type="InterPro" id="IPR002579">
    <property type="entry name" value="Met_Sox_Rdtase_MsrB_dom"/>
</dbReference>
<dbReference type="GO" id="GO:0033743">
    <property type="term" value="F:peptide-methionine (R)-S-oxide reductase activity"/>
    <property type="evidence" value="ECO:0007669"/>
    <property type="project" value="UniProtKB-UniRule"/>
</dbReference>
<feature type="binding site" evidence="6">
    <location>
        <position position="107"/>
    </location>
    <ligand>
        <name>Zn(2+)</name>
        <dbReference type="ChEBI" id="CHEBI:29105"/>
    </ligand>
</feature>
<dbReference type="KEGG" id="orp:MOP44_02955"/>
<evidence type="ECO:0000259" key="8">
    <source>
        <dbReference type="PROSITE" id="PS51790"/>
    </source>
</evidence>
<feature type="domain" description="MsrB" evidence="8">
    <location>
        <begin position="16"/>
        <end position="138"/>
    </location>
</feature>
<dbReference type="PROSITE" id="PS51790">
    <property type="entry name" value="MSRB"/>
    <property type="match status" value="1"/>
</dbReference>
<evidence type="ECO:0000256" key="3">
    <source>
        <dbReference type="ARBA" id="ARBA00022833"/>
    </source>
</evidence>
<dbReference type="GO" id="GO:0008270">
    <property type="term" value="F:zinc ion binding"/>
    <property type="evidence" value="ECO:0007669"/>
    <property type="project" value="UniProtKB-UniRule"/>
</dbReference>
<dbReference type="Pfam" id="PF01641">
    <property type="entry name" value="SelR"/>
    <property type="match status" value="1"/>
</dbReference>
<dbReference type="Proteomes" id="UP001059380">
    <property type="component" value="Chromosome"/>
</dbReference>
<dbReference type="NCBIfam" id="TIGR00357">
    <property type="entry name" value="peptide-methionine (R)-S-oxide reductase MsrB"/>
    <property type="match status" value="1"/>
</dbReference>
<dbReference type="GO" id="GO:0006979">
    <property type="term" value="P:response to oxidative stress"/>
    <property type="evidence" value="ECO:0007669"/>
    <property type="project" value="InterPro"/>
</dbReference>
<comment type="catalytic activity">
    <reaction evidence="5 6">
        <text>L-methionyl-[protein] + [thioredoxin]-disulfide + H2O = L-methionyl-(R)-S-oxide-[protein] + [thioredoxin]-dithiol</text>
        <dbReference type="Rhea" id="RHEA:24164"/>
        <dbReference type="Rhea" id="RHEA-COMP:10698"/>
        <dbReference type="Rhea" id="RHEA-COMP:10700"/>
        <dbReference type="Rhea" id="RHEA-COMP:12313"/>
        <dbReference type="Rhea" id="RHEA-COMP:12314"/>
        <dbReference type="ChEBI" id="CHEBI:15377"/>
        <dbReference type="ChEBI" id="CHEBI:16044"/>
        <dbReference type="ChEBI" id="CHEBI:29950"/>
        <dbReference type="ChEBI" id="CHEBI:45764"/>
        <dbReference type="ChEBI" id="CHEBI:50058"/>
        <dbReference type="EC" id="1.8.4.12"/>
    </reaction>
</comment>
<feature type="active site" description="Nucleophile" evidence="6">
    <location>
        <position position="127"/>
    </location>
</feature>
<gene>
    <name evidence="6 9" type="primary">msrB</name>
    <name evidence="9" type="ORF">MOP44_02955</name>
</gene>
<feature type="binding site" evidence="6">
    <location>
        <position position="55"/>
    </location>
    <ligand>
        <name>Zn(2+)</name>
        <dbReference type="ChEBI" id="CHEBI:29105"/>
    </ligand>
</feature>
<dbReference type="PANTHER" id="PTHR10173:SF52">
    <property type="entry name" value="METHIONINE-R-SULFOXIDE REDUCTASE B1"/>
    <property type="match status" value="1"/>
</dbReference>
<comment type="cofactor">
    <cofactor evidence="6">
        <name>Zn(2+)</name>
        <dbReference type="ChEBI" id="CHEBI:29105"/>
    </cofactor>
    <text evidence="6">Binds 1 zinc ion per subunit. The zinc ion is important for the structural integrity of the protein.</text>
</comment>
<dbReference type="AlphaFoldDB" id="A0A9J7BT36"/>
<evidence type="ECO:0000313" key="9">
    <source>
        <dbReference type="EMBL" id="UWZ84906.1"/>
    </source>
</evidence>
<dbReference type="InterPro" id="IPR028427">
    <property type="entry name" value="Met_Sox_Rdtase_MsrB"/>
</dbReference>
<keyword evidence="4 6" id="KW-0560">Oxidoreductase</keyword>
<protein>
    <recommendedName>
        <fullName evidence="6">Peptide methionine sulfoxide reductase MsrB</fullName>
        <ecNumber evidence="6">1.8.4.12</ecNumber>
    </recommendedName>
    <alternativeName>
        <fullName evidence="6">Peptide-methionine (R)-S-oxide reductase</fullName>
    </alternativeName>
</protein>
<evidence type="ECO:0000256" key="6">
    <source>
        <dbReference type="HAMAP-Rule" id="MF_01400"/>
    </source>
</evidence>
<keyword evidence="3 6" id="KW-0862">Zinc</keyword>
<evidence type="ECO:0000313" key="10">
    <source>
        <dbReference type="Proteomes" id="UP001059380"/>
    </source>
</evidence>
<comment type="similarity">
    <text evidence="1 6">Belongs to the MsrB Met sulfoxide reductase family.</text>
</comment>
<dbReference type="Gene3D" id="2.170.150.20">
    <property type="entry name" value="Peptide methionine sulfoxide reductase"/>
    <property type="match status" value="1"/>
</dbReference>
<sequence length="140" mass="15510">MSNSSEQKSEKVVKSDAEWREQLTPEQYHILREKGTERPFTGALEFNYETGDYHCAGCGALLFNSGAKFDSGCGWPSFMIPADSKAVEEHEDNSFGMRRIEVTCARCGGHLGHVFPDGPKPTGLRYCINSGSLTFTHAEK</sequence>
<dbReference type="SUPFAM" id="SSF51316">
    <property type="entry name" value="Mss4-like"/>
    <property type="match status" value="1"/>
</dbReference>
<evidence type="ECO:0000256" key="7">
    <source>
        <dbReference type="SAM" id="MobiDB-lite"/>
    </source>
</evidence>
<feature type="compositionally biased region" description="Basic and acidic residues" evidence="7">
    <location>
        <begin position="7"/>
        <end position="20"/>
    </location>
</feature>